<evidence type="ECO:0000259" key="1">
    <source>
        <dbReference type="Pfam" id="PF00534"/>
    </source>
</evidence>
<organism evidence="2 3">
    <name type="scientific">Dongia rigui</name>
    <dbReference type="NCBI Taxonomy" id="940149"/>
    <lineage>
        <taxon>Bacteria</taxon>
        <taxon>Pseudomonadati</taxon>
        <taxon>Pseudomonadota</taxon>
        <taxon>Alphaproteobacteria</taxon>
        <taxon>Rhodospirillales</taxon>
        <taxon>Dongiaceae</taxon>
        <taxon>Dongia</taxon>
    </lineage>
</organism>
<dbReference type="InterPro" id="IPR001296">
    <property type="entry name" value="Glyco_trans_1"/>
</dbReference>
<dbReference type="CDD" id="cd03801">
    <property type="entry name" value="GT4_PimA-like"/>
    <property type="match status" value="1"/>
</dbReference>
<dbReference type="PANTHER" id="PTHR12526:SF634">
    <property type="entry name" value="BLL3361 PROTEIN"/>
    <property type="match status" value="1"/>
</dbReference>
<gene>
    <name evidence="2" type="ORF">SMD31_18320</name>
</gene>
<evidence type="ECO:0000313" key="3">
    <source>
        <dbReference type="Proteomes" id="UP001271769"/>
    </source>
</evidence>
<dbReference type="GO" id="GO:0016757">
    <property type="term" value="F:glycosyltransferase activity"/>
    <property type="evidence" value="ECO:0007669"/>
    <property type="project" value="UniProtKB-KW"/>
</dbReference>
<proteinExistence type="predicted"/>
<sequence length="564" mass="61314">MTDPIPVANAAIFYQPEGYDTGRQKLMGRHAAGEGFLKGFLRHSGVDTLYCYAATKEFAGHFQRLVGGFGNKRPIRWLDERDAAGPKAPGTLYLPDPSLVAAAWRRRAVGQRLYSITGITHTTASAGAMDWISGLLTAPVQNWDALICTSSVVRETIELVLDRQQEYLGQRIGAARFTRPQLPVIPLGVDTENFAPDAAKRGAARAALGLGPDDVAVLFVGRLSFHAKAHPLPMYMGLERAAQALAKTSGRKIHLIQAGWFANDFIENAFKSGAAQFCPSVTAHFLDGRKPDMRNYAWGAADLFTSLSDNFQETFGLTPIEAMAAGLPGVVSDWNGYKDTVRDGIDGLRVPTLMPRGGLGADLADRHAAGIDTYDLYCGFSSQFVAIDPNAAARAYLKLIEDADLRRRMGEAARARAVEAFDWSVVVKRYQALWQELGEMRKAGAEIAPRQAGEPANPARLDPFISFESYPSDILSEQHIVAASPGADGAKLQALVQSPLISFVKPVAPEPDDCARILSDLQRRGPMSVSDLLADTADSRRNRIERGLVWLAKLGLVQIRSPRA</sequence>
<dbReference type="PANTHER" id="PTHR12526">
    <property type="entry name" value="GLYCOSYLTRANSFERASE"/>
    <property type="match status" value="1"/>
</dbReference>
<comment type="caution">
    <text evidence="2">The sequence shown here is derived from an EMBL/GenBank/DDBJ whole genome shotgun (WGS) entry which is preliminary data.</text>
</comment>
<name>A0ABU5E2S4_9PROT</name>
<keyword evidence="2" id="KW-0808">Transferase</keyword>
<reference evidence="2 3" key="1">
    <citation type="journal article" date="2013" name="Antonie Van Leeuwenhoek">
        <title>Dongia rigui sp. nov., isolated from freshwater of a large wetland in Korea.</title>
        <authorList>
            <person name="Baik K.S."/>
            <person name="Hwang Y.M."/>
            <person name="Choi J.S."/>
            <person name="Kwon J."/>
            <person name="Seong C.N."/>
        </authorList>
    </citation>
    <scope>NUCLEOTIDE SEQUENCE [LARGE SCALE GENOMIC DNA]</scope>
    <source>
        <strain evidence="2 3">04SU4-P</strain>
    </source>
</reference>
<dbReference type="Pfam" id="PF00534">
    <property type="entry name" value="Glycos_transf_1"/>
    <property type="match status" value="1"/>
</dbReference>
<evidence type="ECO:0000313" key="2">
    <source>
        <dbReference type="EMBL" id="MDY0873902.1"/>
    </source>
</evidence>
<accession>A0ABU5E2S4</accession>
<keyword evidence="3" id="KW-1185">Reference proteome</keyword>
<dbReference type="Proteomes" id="UP001271769">
    <property type="component" value="Unassembled WGS sequence"/>
</dbReference>
<feature type="domain" description="Glycosyl transferase family 1" evidence="1">
    <location>
        <begin position="205"/>
        <end position="350"/>
    </location>
</feature>
<dbReference type="RefSeq" id="WP_320502373.1">
    <property type="nucleotide sequence ID" value="NZ_JAXCLX010000003.1"/>
</dbReference>
<dbReference type="EC" id="2.4.-.-" evidence="2"/>
<protein>
    <submittedName>
        <fullName evidence="2">Glycosyltransferase family 4 protein</fullName>
        <ecNumber evidence="2">2.4.-.-</ecNumber>
    </submittedName>
</protein>
<keyword evidence="2" id="KW-0328">Glycosyltransferase</keyword>
<dbReference type="EMBL" id="JAXCLX010000003">
    <property type="protein sequence ID" value="MDY0873902.1"/>
    <property type="molecule type" value="Genomic_DNA"/>
</dbReference>
<dbReference type="SUPFAM" id="SSF53756">
    <property type="entry name" value="UDP-Glycosyltransferase/glycogen phosphorylase"/>
    <property type="match status" value="1"/>
</dbReference>
<dbReference type="Gene3D" id="3.40.50.2000">
    <property type="entry name" value="Glycogen Phosphorylase B"/>
    <property type="match status" value="1"/>
</dbReference>